<dbReference type="GO" id="GO:0016192">
    <property type="term" value="P:vesicle-mediated transport"/>
    <property type="evidence" value="ECO:0007669"/>
    <property type="project" value="TreeGrafter"/>
</dbReference>
<evidence type="ECO:0000313" key="4">
    <source>
        <dbReference type="Proteomes" id="UP000737018"/>
    </source>
</evidence>
<dbReference type="GO" id="GO:0005829">
    <property type="term" value="C:cytosol"/>
    <property type="evidence" value="ECO:0007669"/>
    <property type="project" value="TreeGrafter"/>
</dbReference>
<dbReference type="SUPFAM" id="SSF54373">
    <property type="entry name" value="FAD-linked reductases, C-terminal domain"/>
    <property type="match status" value="1"/>
</dbReference>
<dbReference type="SUPFAM" id="SSF51905">
    <property type="entry name" value="FAD/NAD(P)-binding domain"/>
    <property type="match status" value="1"/>
</dbReference>
<feature type="region of interest" description="Disordered" evidence="2">
    <location>
        <begin position="111"/>
        <end position="133"/>
    </location>
</feature>
<name>A0A8J4QSR4_9ROSI</name>
<protein>
    <submittedName>
        <fullName evidence="3">Uncharacterized protein</fullName>
    </submittedName>
</protein>
<dbReference type="OrthoDB" id="9446342at2759"/>
<sequence>MCGPRVLFYADKSIDLILKSGANQYIDFKSIDSSFVCDASGRLTNVPDSLAAIFKDKSLGLTEKNQLMRFFKLVQQHLGGGENKNERISEQDLESPFVEFLKKMRRWRRRRPARRKERSESDLHDDEEQRRRTDLSGRLDDLRDLNASNDGNTTRIILYAIAMADYDQDNVELCQDVLQTKDGIDRLALYNSSVGRFPNALGAFLYPIYGHGELPQAFCRRAAVKGCIHVLRMPMIALLMDKCTGHYKGVRLSSDSPRENRQILGLGDEKRKVARGICITRSSLRPDTSNFLVVYPPRSLYPEQVTSIRALQIGSDLAVCPSGMFVLYFCTLCHDANQG</sequence>
<dbReference type="InterPro" id="IPR018203">
    <property type="entry name" value="GDP_dissociation_inhibitor"/>
</dbReference>
<dbReference type="GO" id="GO:0007264">
    <property type="term" value="P:small GTPase-mediated signal transduction"/>
    <property type="evidence" value="ECO:0007669"/>
    <property type="project" value="InterPro"/>
</dbReference>
<dbReference type="Gene3D" id="3.50.50.60">
    <property type="entry name" value="FAD/NAD(P)-binding domain"/>
    <property type="match status" value="1"/>
</dbReference>
<feature type="compositionally biased region" description="Basic and acidic residues" evidence="2">
    <location>
        <begin position="117"/>
        <end position="133"/>
    </location>
</feature>
<comment type="similarity">
    <text evidence="1">Belongs to the Rab GDI family.</text>
</comment>
<keyword evidence="4" id="KW-1185">Reference proteome</keyword>
<dbReference type="GO" id="GO:0005968">
    <property type="term" value="C:Rab-protein geranylgeranyltransferase complex"/>
    <property type="evidence" value="ECO:0007669"/>
    <property type="project" value="TreeGrafter"/>
</dbReference>
<organism evidence="3 4">
    <name type="scientific">Castanea mollissima</name>
    <name type="common">Chinese chestnut</name>
    <dbReference type="NCBI Taxonomy" id="60419"/>
    <lineage>
        <taxon>Eukaryota</taxon>
        <taxon>Viridiplantae</taxon>
        <taxon>Streptophyta</taxon>
        <taxon>Embryophyta</taxon>
        <taxon>Tracheophyta</taxon>
        <taxon>Spermatophyta</taxon>
        <taxon>Magnoliopsida</taxon>
        <taxon>eudicotyledons</taxon>
        <taxon>Gunneridae</taxon>
        <taxon>Pentapetalae</taxon>
        <taxon>rosids</taxon>
        <taxon>fabids</taxon>
        <taxon>Fagales</taxon>
        <taxon>Fagaceae</taxon>
        <taxon>Castanea</taxon>
    </lineage>
</organism>
<dbReference type="GO" id="GO:0005634">
    <property type="term" value="C:nucleus"/>
    <property type="evidence" value="ECO:0007669"/>
    <property type="project" value="TreeGrafter"/>
</dbReference>
<reference evidence="3" key="1">
    <citation type="submission" date="2020-03" db="EMBL/GenBank/DDBJ databases">
        <title>Castanea mollissima Vanexum genome sequencing.</title>
        <authorList>
            <person name="Staton M."/>
        </authorList>
    </citation>
    <scope>NUCLEOTIDE SEQUENCE</scope>
    <source>
        <tissue evidence="3">Leaf</tissue>
    </source>
</reference>
<evidence type="ECO:0000313" key="3">
    <source>
        <dbReference type="EMBL" id="KAF3958731.1"/>
    </source>
</evidence>
<evidence type="ECO:0000256" key="2">
    <source>
        <dbReference type="SAM" id="MobiDB-lite"/>
    </source>
</evidence>
<dbReference type="GO" id="GO:0005092">
    <property type="term" value="F:GDP-dissociation inhibitor activity"/>
    <property type="evidence" value="ECO:0007669"/>
    <property type="project" value="InterPro"/>
</dbReference>
<dbReference type="Gene3D" id="3.30.519.10">
    <property type="entry name" value="Guanine Nucleotide Dissociation Inhibitor, domain 2"/>
    <property type="match status" value="1"/>
</dbReference>
<gene>
    <name evidence="3" type="ORF">CMV_016388</name>
</gene>
<dbReference type="PANTHER" id="PTHR11787:SF4">
    <property type="entry name" value="CHM, RAB ESCORT PROTEIN 1"/>
    <property type="match status" value="1"/>
</dbReference>
<evidence type="ECO:0000256" key="1">
    <source>
        <dbReference type="ARBA" id="ARBA00005593"/>
    </source>
</evidence>
<dbReference type="PANTHER" id="PTHR11787">
    <property type="entry name" value="RAB GDP-DISSOCIATION INHIBITOR"/>
    <property type="match status" value="1"/>
</dbReference>
<dbReference type="Pfam" id="PF00996">
    <property type="entry name" value="GDI"/>
    <property type="match status" value="2"/>
</dbReference>
<dbReference type="InterPro" id="IPR036188">
    <property type="entry name" value="FAD/NAD-bd_sf"/>
</dbReference>
<accession>A0A8J4QSR4</accession>
<dbReference type="EMBL" id="JRKL02002488">
    <property type="protein sequence ID" value="KAF3958731.1"/>
    <property type="molecule type" value="Genomic_DNA"/>
</dbReference>
<comment type="caution">
    <text evidence="3">The sequence shown here is derived from an EMBL/GenBank/DDBJ whole genome shotgun (WGS) entry which is preliminary data.</text>
</comment>
<proteinExistence type="inferred from homology"/>
<dbReference type="AlphaFoldDB" id="A0A8J4QSR4"/>
<dbReference type="Proteomes" id="UP000737018">
    <property type="component" value="Unassembled WGS sequence"/>
</dbReference>